<dbReference type="EMBL" id="JAOYFB010000002">
    <property type="protein sequence ID" value="KAK4006694.1"/>
    <property type="molecule type" value="Genomic_DNA"/>
</dbReference>
<protein>
    <submittedName>
        <fullName evidence="1">Uncharacterized protein</fullName>
    </submittedName>
</protein>
<sequence>MKNRYQGEGQEKQFERRKQLRQLKKKIGLIKVADPYFELIFMLNRIMDIVFAPNVNPINKFHHLVHYPAVIRENGPPVRYWCMRFEAYHNIYKRVAHHNSNFVKIAKKSKNLVVENASAILRRSGNHSGLCANDSVTEFEERNDDIISVIENLAKLVADPLSNSEERFPVISILKESSDGRQIVKSFVDRNEAYLC</sequence>
<proteinExistence type="predicted"/>
<dbReference type="Proteomes" id="UP001234178">
    <property type="component" value="Unassembled WGS sequence"/>
</dbReference>
<evidence type="ECO:0000313" key="2">
    <source>
        <dbReference type="Proteomes" id="UP001234178"/>
    </source>
</evidence>
<accession>A0ABQ9Z1B2</accession>
<organism evidence="1 2">
    <name type="scientific">Daphnia magna</name>
    <dbReference type="NCBI Taxonomy" id="35525"/>
    <lineage>
        <taxon>Eukaryota</taxon>
        <taxon>Metazoa</taxon>
        <taxon>Ecdysozoa</taxon>
        <taxon>Arthropoda</taxon>
        <taxon>Crustacea</taxon>
        <taxon>Branchiopoda</taxon>
        <taxon>Diplostraca</taxon>
        <taxon>Cladocera</taxon>
        <taxon>Anomopoda</taxon>
        <taxon>Daphniidae</taxon>
        <taxon>Daphnia</taxon>
    </lineage>
</organism>
<comment type="caution">
    <text evidence="1">The sequence shown here is derived from an EMBL/GenBank/DDBJ whole genome shotgun (WGS) entry which is preliminary data.</text>
</comment>
<gene>
    <name evidence="1" type="ORF">OUZ56_011852</name>
</gene>
<evidence type="ECO:0000313" key="1">
    <source>
        <dbReference type="EMBL" id="KAK4006694.1"/>
    </source>
</evidence>
<reference evidence="1 2" key="1">
    <citation type="journal article" date="2023" name="Nucleic Acids Res.">
        <title>The hologenome of Daphnia magna reveals possible DNA methylation and microbiome-mediated evolution of the host genome.</title>
        <authorList>
            <person name="Chaturvedi A."/>
            <person name="Li X."/>
            <person name="Dhandapani V."/>
            <person name="Marshall H."/>
            <person name="Kissane S."/>
            <person name="Cuenca-Cambronero M."/>
            <person name="Asole G."/>
            <person name="Calvet F."/>
            <person name="Ruiz-Romero M."/>
            <person name="Marangio P."/>
            <person name="Guigo R."/>
            <person name="Rago D."/>
            <person name="Mirbahai L."/>
            <person name="Eastwood N."/>
            <person name="Colbourne J.K."/>
            <person name="Zhou J."/>
            <person name="Mallon E."/>
            <person name="Orsini L."/>
        </authorList>
    </citation>
    <scope>NUCLEOTIDE SEQUENCE [LARGE SCALE GENOMIC DNA]</scope>
    <source>
        <strain evidence="1">LRV0_1</strain>
    </source>
</reference>
<name>A0ABQ9Z1B2_9CRUS</name>
<keyword evidence="2" id="KW-1185">Reference proteome</keyword>